<proteinExistence type="predicted"/>
<reference evidence="2" key="1">
    <citation type="submission" date="2022-03" db="EMBL/GenBank/DDBJ databases">
        <title>Brevibacterium spongiae sp. nov., isolated from marine sponge.</title>
        <authorList>
            <person name="Li Z."/>
            <person name="Zhang M."/>
        </authorList>
    </citation>
    <scope>NUCLEOTIDE SEQUENCE</scope>
    <source>
        <strain evidence="2">WHS-Z9</strain>
    </source>
</reference>
<evidence type="ECO:0000313" key="3">
    <source>
        <dbReference type="Proteomes" id="UP001064879"/>
    </source>
</evidence>
<evidence type="ECO:0000313" key="2">
    <source>
        <dbReference type="EMBL" id="UVI37172.1"/>
    </source>
</evidence>
<feature type="domain" description="GAF" evidence="1">
    <location>
        <begin position="125"/>
        <end position="220"/>
    </location>
</feature>
<organism evidence="2 3">
    <name type="scientific">Brevibacterium spongiae</name>
    <dbReference type="NCBI Taxonomy" id="2909672"/>
    <lineage>
        <taxon>Bacteria</taxon>
        <taxon>Bacillati</taxon>
        <taxon>Actinomycetota</taxon>
        <taxon>Actinomycetes</taxon>
        <taxon>Micrococcales</taxon>
        <taxon>Brevibacteriaceae</taxon>
        <taxon>Brevibacterium</taxon>
    </lineage>
</organism>
<accession>A0ABY5SRJ2</accession>
<dbReference type="EMBL" id="CP093443">
    <property type="protein sequence ID" value="UVI37172.1"/>
    <property type="molecule type" value="Genomic_DNA"/>
</dbReference>
<protein>
    <submittedName>
        <fullName evidence="2">GAF domain-containing protein</fullName>
    </submittedName>
</protein>
<dbReference type="InterPro" id="IPR029016">
    <property type="entry name" value="GAF-like_dom_sf"/>
</dbReference>
<dbReference type="Proteomes" id="UP001064879">
    <property type="component" value="Chromosome"/>
</dbReference>
<keyword evidence="3" id="KW-1185">Reference proteome</keyword>
<dbReference type="Gene3D" id="3.30.450.40">
    <property type="match status" value="1"/>
</dbReference>
<dbReference type="Pfam" id="PF01590">
    <property type="entry name" value="GAF"/>
    <property type="match status" value="1"/>
</dbReference>
<dbReference type="InterPro" id="IPR003018">
    <property type="entry name" value="GAF"/>
</dbReference>
<sequence length="431" mass="47224">MDSTLLLEDAYQRAVRRAHENLHPQSPGLSSIEAAREHTHLHGVRASVLESWNRSLDRLRDPAGARVHVAYESQQLSEVRRRHPFHTIMPLLRSHLIEPAKDAGLLAALGDEHGRLLWVEGERSVRNRAESMGFVPGADWSEEIMGTSAPGLALQSGSAVQISRAEHFAPDVHSWSCSAVPVTHPLTGQVIGIMDITGGDDAVSSIVLPLLSSTAKAAGARLSELYTPHQGRWDGAEVAETELTVLGSGPALSSPDRPTISLTRRHAEILLLLHRSPDGITGSGLVERLWPIGGSEVTVRAEITRLRRAIGGFEDLSIEARPYRLRGHLHSDLDRTLQALAQGDIDSALELYRGRVLPDSDAPGVREIGAEVDALMRESLLQDGTWQQLWRYAELPDFRDDSEILMAVLRLAPPDAVERNMAVVRLEALGR</sequence>
<gene>
    <name evidence="2" type="ORF">L1F31_05845</name>
</gene>
<evidence type="ECO:0000259" key="1">
    <source>
        <dbReference type="Pfam" id="PF01590"/>
    </source>
</evidence>
<name>A0ABY5SRJ2_9MICO</name>
<dbReference type="RefSeq" id="WP_265419728.1">
    <property type="nucleotide sequence ID" value="NZ_CP093443.1"/>
</dbReference>